<dbReference type="EMBL" id="JAGGLI010000031">
    <property type="protein sequence ID" value="MBP2028528.1"/>
    <property type="molecule type" value="Genomic_DNA"/>
</dbReference>
<dbReference type="SUPFAM" id="SSF54637">
    <property type="entry name" value="Thioesterase/thiol ester dehydrase-isomerase"/>
    <property type="match status" value="1"/>
</dbReference>
<evidence type="ECO:0000313" key="1">
    <source>
        <dbReference type="EMBL" id="MBP2028528.1"/>
    </source>
</evidence>
<reference evidence="1 2" key="1">
    <citation type="submission" date="2021-03" db="EMBL/GenBank/DDBJ databases">
        <title>Genomic Encyclopedia of Type Strains, Phase IV (KMG-IV): sequencing the most valuable type-strain genomes for metagenomic binning, comparative biology and taxonomic classification.</title>
        <authorList>
            <person name="Goeker M."/>
        </authorList>
    </citation>
    <scope>NUCLEOTIDE SEQUENCE [LARGE SCALE GENOMIC DNA]</scope>
    <source>
        <strain evidence="1 2">DSM 27512</strain>
    </source>
</reference>
<proteinExistence type="predicted"/>
<protein>
    <submittedName>
        <fullName evidence="1">Acyl-CoA thioester hydrolase</fullName>
        <ecNumber evidence="1">3.1.2.-</ecNumber>
    </submittedName>
</protein>
<evidence type="ECO:0000313" key="2">
    <source>
        <dbReference type="Proteomes" id="UP001314903"/>
    </source>
</evidence>
<dbReference type="RefSeq" id="WP_209661577.1">
    <property type="nucleotide sequence ID" value="NZ_JAGGLI010000031.1"/>
</dbReference>
<gene>
    <name evidence="1" type="ORF">J2Z35_002354</name>
</gene>
<comment type="caution">
    <text evidence="1">The sequence shown here is derived from an EMBL/GenBank/DDBJ whole genome shotgun (WGS) entry which is preliminary data.</text>
</comment>
<dbReference type="InterPro" id="IPR029069">
    <property type="entry name" value="HotDog_dom_sf"/>
</dbReference>
<sequence>MKREVGINLKEGIFLCPWKVSPTLVDYNGHMNDAEYGRIFSKTLDLWIDCLGLNERENQDYQYTFFTLESHICYLKEVNESEELTVFPQVIDRDNKRIHLIMIMKNQEKETVATSEQMVMGMDRITNRPAPFPEPMQRRLEEYHRAQQDLAIPKEVGRKIGIRRK</sequence>
<keyword evidence="1" id="KW-0378">Hydrolase</keyword>
<accession>A0ABS4KL63</accession>
<dbReference type="Gene3D" id="3.10.129.10">
    <property type="entry name" value="Hotdog Thioesterase"/>
    <property type="match status" value="1"/>
</dbReference>
<dbReference type="Pfam" id="PF13279">
    <property type="entry name" value="4HBT_2"/>
    <property type="match status" value="1"/>
</dbReference>
<dbReference type="EC" id="3.1.2.-" evidence="1"/>
<dbReference type="Proteomes" id="UP001314903">
    <property type="component" value="Unassembled WGS sequence"/>
</dbReference>
<dbReference type="GO" id="GO:0016787">
    <property type="term" value="F:hydrolase activity"/>
    <property type="evidence" value="ECO:0007669"/>
    <property type="project" value="UniProtKB-KW"/>
</dbReference>
<keyword evidence="2" id="KW-1185">Reference proteome</keyword>
<organism evidence="1 2">
    <name type="scientific">Acetoanaerobium pronyense</name>
    <dbReference type="NCBI Taxonomy" id="1482736"/>
    <lineage>
        <taxon>Bacteria</taxon>
        <taxon>Bacillati</taxon>
        <taxon>Bacillota</taxon>
        <taxon>Clostridia</taxon>
        <taxon>Peptostreptococcales</taxon>
        <taxon>Filifactoraceae</taxon>
        <taxon>Acetoanaerobium</taxon>
    </lineage>
</organism>
<dbReference type="CDD" id="cd00586">
    <property type="entry name" value="4HBT"/>
    <property type="match status" value="1"/>
</dbReference>
<name>A0ABS4KL63_9FIRM</name>